<comment type="caution">
    <text evidence="4">The sequence shown here is derived from an EMBL/GenBank/DDBJ whole genome shotgun (WGS) entry which is preliminary data.</text>
</comment>
<dbReference type="Pfam" id="PF00583">
    <property type="entry name" value="Acetyltransf_1"/>
    <property type="match status" value="1"/>
</dbReference>
<evidence type="ECO:0000313" key="5">
    <source>
        <dbReference type="Proteomes" id="UP000276223"/>
    </source>
</evidence>
<dbReference type="AlphaFoldDB" id="A0A3N1VP27"/>
<reference evidence="4 5" key="1">
    <citation type="submission" date="2018-11" db="EMBL/GenBank/DDBJ databases">
        <title>Genomic Encyclopedia of Type Strains, Phase IV (KMG-IV): sequencing the most valuable type-strain genomes for metagenomic binning, comparative biology and taxonomic classification.</title>
        <authorList>
            <person name="Goeker M."/>
        </authorList>
    </citation>
    <scope>NUCLEOTIDE SEQUENCE [LARGE SCALE GENOMIC DNA]</scope>
    <source>
        <strain evidence="4 5">DSM 22027</strain>
    </source>
</reference>
<dbReference type="NCBIfam" id="NF005840">
    <property type="entry name" value="PRK07757.1"/>
    <property type="match status" value="1"/>
</dbReference>
<dbReference type="PANTHER" id="PTHR43626">
    <property type="entry name" value="ACYL-COA N-ACYLTRANSFERASE"/>
    <property type="match status" value="1"/>
</dbReference>
<dbReference type="CDD" id="cd04301">
    <property type="entry name" value="NAT_SF"/>
    <property type="match status" value="1"/>
</dbReference>
<dbReference type="InterPro" id="IPR045039">
    <property type="entry name" value="NSI-like"/>
</dbReference>
<dbReference type="PANTHER" id="PTHR43626:SF4">
    <property type="entry name" value="GCN5-RELATED N-ACETYLTRANSFERASE 2, CHLOROPLASTIC"/>
    <property type="match status" value="1"/>
</dbReference>
<proteinExistence type="predicted"/>
<dbReference type="Gene3D" id="3.40.630.30">
    <property type="match status" value="1"/>
</dbReference>
<dbReference type="SUPFAM" id="SSF55729">
    <property type="entry name" value="Acyl-CoA N-acyltransferases (Nat)"/>
    <property type="match status" value="1"/>
</dbReference>
<dbReference type="InterPro" id="IPR000182">
    <property type="entry name" value="GNAT_dom"/>
</dbReference>
<evidence type="ECO:0000256" key="2">
    <source>
        <dbReference type="ARBA" id="ARBA00023315"/>
    </source>
</evidence>
<dbReference type="GO" id="GO:0005737">
    <property type="term" value="C:cytoplasm"/>
    <property type="evidence" value="ECO:0007669"/>
    <property type="project" value="TreeGrafter"/>
</dbReference>
<dbReference type="EMBL" id="RJVA01000010">
    <property type="protein sequence ID" value="ROR01667.1"/>
    <property type="molecule type" value="Genomic_DNA"/>
</dbReference>
<evidence type="ECO:0000256" key="1">
    <source>
        <dbReference type="ARBA" id="ARBA00022679"/>
    </source>
</evidence>
<evidence type="ECO:0000313" key="4">
    <source>
        <dbReference type="EMBL" id="ROR01667.1"/>
    </source>
</evidence>
<dbReference type="RefSeq" id="WP_123289373.1">
    <property type="nucleotide sequence ID" value="NZ_RJVA01000010.1"/>
</dbReference>
<dbReference type="OrthoDB" id="9793138at2"/>
<dbReference type="GO" id="GO:0008080">
    <property type="term" value="F:N-acetyltransferase activity"/>
    <property type="evidence" value="ECO:0007669"/>
    <property type="project" value="InterPro"/>
</dbReference>
<name>A0A3N1VP27_9BACT</name>
<evidence type="ECO:0000259" key="3">
    <source>
        <dbReference type="PROSITE" id="PS51186"/>
    </source>
</evidence>
<sequence>MIRKARIHDAKDLHKILNGFAAQGKLLPRSLSDLYTHIREFVVWESEGTGEILGCCSLHIVWEDLAEVRSLAVVPQCQGQGIGTSLVHACLQEARELGLARIFALTYEIRFFEKLGFRITDKQVFPQKIWADCLHCTKFPDCDETAMVLDLD</sequence>
<gene>
    <name evidence="4" type="ORF">EDC27_0847</name>
</gene>
<feature type="domain" description="N-acetyltransferase" evidence="3">
    <location>
        <begin position="1"/>
        <end position="152"/>
    </location>
</feature>
<dbReference type="InterPro" id="IPR016181">
    <property type="entry name" value="Acyl_CoA_acyltransferase"/>
</dbReference>
<keyword evidence="5" id="KW-1185">Reference proteome</keyword>
<organism evidence="4 5">
    <name type="scientific">Desulfosoma caldarium</name>
    <dbReference type="NCBI Taxonomy" id="610254"/>
    <lineage>
        <taxon>Bacteria</taxon>
        <taxon>Pseudomonadati</taxon>
        <taxon>Thermodesulfobacteriota</taxon>
        <taxon>Syntrophobacteria</taxon>
        <taxon>Syntrophobacterales</taxon>
        <taxon>Syntrophobacteraceae</taxon>
        <taxon>Desulfosoma</taxon>
    </lineage>
</organism>
<protein>
    <submittedName>
        <fullName evidence="4">N-acetylglutamate synthase</fullName>
    </submittedName>
</protein>
<keyword evidence="2" id="KW-0012">Acyltransferase</keyword>
<dbReference type="PROSITE" id="PS51186">
    <property type="entry name" value="GNAT"/>
    <property type="match status" value="1"/>
</dbReference>
<accession>A0A3N1VP27</accession>
<dbReference type="Proteomes" id="UP000276223">
    <property type="component" value="Unassembled WGS sequence"/>
</dbReference>
<keyword evidence="1" id="KW-0808">Transferase</keyword>